<keyword evidence="3" id="KW-1185">Reference proteome</keyword>
<keyword evidence="1" id="KW-0812">Transmembrane</keyword>
<protein>
    <submittedName>
        <fullName evidence="2">Uncharacterized protein</fullName>
    </submittedName>
</protein>
<feature type="transmembrane region" description="Helical" evidence="1">
    <location>
        <begin position="39"/>
        <end position="59"/>
    </location>
</feature>
<accession>A0A565BT75</accession>
<keyword evidence="1" id="KW-0472">Membrane</keyword>
<sequence>MKRLFFSLFSPEENIAAFLPSLDLAWPARWLLQRRCRPAFVSFMLCFNDQVVLGILSWVMAPRSNRFGLRWRSQISIRIWVLVGWNRRFYCGLWFWRLRTRPMKTLAS</sequence>
<proteinExistence type="predicted"/>
<gene>
    <name evidence="2" type="ORF">ANE_LOCUS15026</name>
</gene>
<reference evidence="2" key="1">
    <citation type="submission" date="2019-07" db="EMBL/GenBank/DDBJ databases">
        <authorList>
            <person name="Dittberner H."/>
        </authorList>
    </citation>
    <scope>NUCLEOTIDE SEQUENCE [LARGE SCALE GENOMIC DNA]</scope>
</reference>
<feature type="transmembrane region" description="Helical" evidence="1">
    <location>
        <begin position="79"/>
        <end position="96"/>
    </location>
</feature>
<evidence type="ECO:0000313" key="3">
    <source>
        <dbReference type="Proteomes" id="UP000489600"/>
    </source>
</evidence>
<dbReference type="EMBL" id="CABITT030000005">
    <property type="protein sequence ID" value="VVB04582.1"/>
    <property type="molecule type" value="Genomic_DNA"/>
</dbReference>
<dbReference type="Proteomes" id="UP000489600">
    <property type="component" value="Unassembled WGS sequence"/>
</dbReference>
<dbReference type="AlphaFoldDB" id="A0A565BT75"/>
<keyword evidence="1" id="KW-1133">Transmembrane helix</keyword>
<evidence type="ECO:0000313" key="2">
    <source>
        <dbReference type="EMBL" id="VVB04582.1"/>
    </source>
</evidence>
<comment type="caution">
    <text evidence="2">The sequence shown here is derived from an EMBL/GenBank/DDBJ whole genome shotgun (WGS) entry which is preliminary data.</text>
</comment>
<organism evidence="2 3">
    <name type="scientific">Arabis nemorensis</name>
    <dbReference type="NCBI Taxonomy" id="586526"/>
    <lineage>
        <taxon>Eukaryota</taxon>
        <taxon>Viridiplantae</taxon>
        <taxon>Streptophyta</taxon>
        <taxon>Embryophyta</taxon>
        <taxon>Tracheophyta</taxon>
        <taxon>Spermatophyta</taxon>
        <taxon>Magnoliopsida</taxon>
        <taxon>eudicotyledons</taxon>
        <taxon>Gunneridae</taxon>
        <taxon>Pentapetalae</taxon>
        <taxon>rosids</taxon>
        <taxon>malvids</taxon>
        <taxon>Brassicales</taxon>
        <taxon>Brassicaceae</taxon>
        <taxon>Arabideae</taxon>
        <taxon>Arabis</taxon>
    </lineage>
</organism>
<name>A0A565BT75_9BRAS</name>
<evidence type="ECO:0000256" key="1">
    <source>
        <dbReference type="SAM" id="Phobius"/>
    </source>
</evidence>